<dbReference type="AlphaFoldDB" id="A0A511NBY3"/>
<organism evidence="1 2">
    <name type="scientific">Empedobacter brevis NBRC 14943 = ATCC 43319</name>
    <dbReference type="NCBI Taxonomy" id="1218108"/>
    <lineage>
        <taxon>Bacteria</taxon>
        <taxon>Pseudomonadati</taxon>
        <taxon>Bacteroidota</taxon>
        <taxon>Flavobacteriia</taxon>
        <taxon>Flavobacteriales</taxon>
        <taxon>Weeksellaceae</taxon>
        <taxon>Empedobacter</taxon>
    </lineage>
</organism>
<evidence type="ECO:0008006" key="3">
    <source>
        <dbReference type="Google" id="ProtNLM"/>
    </source>
</evidence>
<dbReference type="Pfam" id="PF22252">
    <property type="entry name" value="PNGase_F-II_N"/>
    <property type="match status" value="1"/>
</dbReference>
<dbReference type="GeneID" id="84648418"/>
<reference evidence="1 2" key="1">
    <citation type="submission" date="2019-07" db="EMBL/GenBank/DDBJ databases">
        <title>Whole genome shotgun sequence of Empedobacter brevis NBRC 14943.</title>
        <authorList>
            <person name="Hosoyama A."/>
            <person name="Uohara A."/>
            <person name="Ohji S."/>
            <person name="Ichikawa N."/>
        </authorList>
    </citation>
    <scope>NUCLEOTIDE SEQUENCE [LARGE SCALE GENOMIC DNA]</scope>
    <source>
        <strain evidence="1 2">NBRC 14943</strain>
    </source>
</reference>
<dbReference type="STRING" id="1218108.GCA_000382425_00113"/>
<dbReference type="NCBIfam" id="TIGR01200">
    <property type="entry name" value="GLPGLI"/>
    <property type="match status" value="1"/>
</dbReference>
<gene>
    <name evidence="1" type="ORF">EB1_01150</name>
</gene>
<keyword evidence="2" id="KW-1185">Reference proteome</keyword>
<dbReference type="Proteomes" id="UP000321245">
    <property type="component" value="Unassembled WGS sequence"/>
</dbReference>
<dbReference type="RefSeq" id="WP_019973612.1">
    <property type="nucleotide sequence ID" value="NZ_BJXC01000001.1"/>
</dbReference>
<protein>
    <recommendedName>
        <fullName evidence="3">GLPGLI family protein</fullName>
    </recommendedName>
</protein>
<dbReference type="InterPro" id="IPR005901">
    <property type="entry name" value="GLPGLI"/>
</dbReference>
<accession>A0A511NBY3</accession>
<dbReference type="EMBL" id="BJXC01000001">
    <property type="protein sequence ID" value="GEM50325.1"/>
    <property type="molecule type" value="Genomic_DNA"/>
</dbReference>
<name>A0A511NBY3_9FLAO</name>
<evidence type="ECO:0000313" key="1">
    <source>
        <dbReference type="EMBL" id="GEM50325.1"/>
    </source>
</evidence>
<evidence type="ECO:0000313" key="2">
    <source>
        <dbReference type="Proteomes" id="UP000321245"/>
    </source>
</evidence>
<dbReference type="OrthoDB" id="713598at2"/>
<proteinExistence type="predicted"/>
<sequence length="239" mass="27938">MKYLIVFVLLTVQLFAQKGVEIEYEEISIPKIFDQNGKEEKLSTELLEAFSVPKLYLLQIKNHVSVFTKIEKINNSQNGSSVQFFGVLPYNSLIDFNQNQFKQEWLIETKKYIVVDSVSTNKEYQLTREKSTYLGFNVKQAVIKEGDYTTYIWYASDLPNRFGPRDFINLPGLVLKVESFLNDDPVPRYSLKAKSIHEKDKMILHQLFKAKEISKKDFEKLKAEYDKKMLNEHQGVDKD</sequence>
<comment type="caution">
    <text evidence="1">The sequence shown here is derived from an EMBL/GenBank/DDBJ whole genome shotgun (WGS) entry which is preliminary data.</text>
</comment>